<dbReference type="Proteomes" id="UP001497382">
    <property type="component" value="Unassembled WGS sequence"/>
</dbReference>
<evidence type="ECO:0000313" key="2">
    <source>
        <dbReference type="Proteomes" id="UP001497382"/>
    </source>
</evidence>
<keyword evidence="2" id="KW-1185">Reference proteome</keyword>
<accession>A0AAV1Z5K0</accession>
<dbReference type="EMBL" id="CAXIEN010000024">
    <property type="protein sequence ID" value="CAL1266615.1"/>
    <property type="molecule type" value="Genomic_DNA"/>
</dbReference>
<gene>
    <name evidence="1" type="ORF">LARSCL_LOCUS3198</name>
</gene>
<feature type="non-terminal residue" evidence="1">
    <location>
        <position position="71"/>
    </location>
</feature>
<proteinExistence type="predicted"/>
<dbReference type="AlphaFoldDB" id="A0AAV1Z5K0"/>
<organism evidence="1 2">
    <name type="scientific">Larinioides sclopetarius</name>
    <dbReference type="NCBI Taxonomy" id="280406"/>
    <lineage>
        <taxon>Eukaryota</taxon>
        <taxon>Metazoa</taxon>
        <taxon>Ecdysozoa</taxon>
        <taxon>Arthropoda</taxon>
        <taxon>Chelicerata</taxon>
        <taxon>Arachnida</taxon>
        <taxon>Araneae</taxon>
        <taxon>Araneomorphae</taxon>
        <taxon>Entelegynae</taxon>
        <taxon>Araneoidea</taxon>
        <taxon>Araneidae</taxon>
        <taxon>Larinioides</taxon>
    </lineage>
</organism>
<sequence length="71" mass="8301">MHSDPRNMVHHDVDGLWECLKREYAYIGGELTVRADIWDPNLFLFAKDSFLQYGYAIAFAPNFEHVGLFDH</sequence>
<protein>
    <submittedName>
        <fullName evidence="1">Uncharacterized protein</fullName>
    </submittedName>
</protein>
<comment type="caution">
    <text evidence="1">The sequence shown here is derived from an EMBL/GenBank/DDBJ whole genome shotgun (WGS) entry which is preliminary data.</text>
</comment>
<name>A0AAV1Z5K0_9ARAC</name>
<evidence type="ECO:0000313" key="1">
    <source>
        <dbReference type="EMBL" id="CAL1266615.1"/>
    </source>
</evidence>
<reference evidence="1 2" key="1">
    <citation type="submission" date="2024-04" db="EMBL/GenBank/DDBJ databases">
        <authorList>
            <person name="Rising A."/>
            <person name="Reimegard J."/>
            <person name="Sonavane S."/>
            <person name="Akerstrom W."/>
            <person name="Nylinder S."/>
            <person name="Hedman E."/>
            <person name="Kallberg Y."/>
        </authorList>
    </citation>
    <scope>NUCLEOTIDE SEQUENCE [LARGE SCALE GENOMIC DNA]</scope>
</reference>